<keyword evidence="3" id="KW-0963">Cytoplasm</keyword>
<evidence type="ECO:0000256" key="8">
    <source>
        <dbReference type="ARBA" id="ARBA00023273"/>
    </source>
</evidence>
<comment type="subcellular location">
    <subcellularLocation>
        <location evidence="1">Cytoplasm</location>
        <location evidence="1">Cytoskeleton</location>
        <location evidence="1">Flagellum axoneme</location>
    </subcellularLocation>
</comment>
<dbReference type="PANTHER" id="PTHR14517">
    <property type="entry name" value="RIB43A-RELATED"/>
    <property type="match status" value="1"/>
</dbReference>
<evidence type="ECO:0000313" key="13">
    <source>
        <dbReference type="RefSeq" id="XP_022104047.1"/>
    </source>
</evidence>
<keyword evidence="12" id="KW-1185">Reference proteome</keyword>
<dbReference type="OMA" id="NLCRAIN"/>
<keyword evidence="6" id="KW-0969">Cilium</keyword>
<evidence type="ECO:0000256" key="7">
    <source>
        <dbReference type="ARBA" id="ARBA00023212"/>
    </source>
</evidence>
<evidence type="ECO:0000256" key="2">
    <source>
        <dbReference type="ARBA" id="ARBA00006875"/>
    </source>
</evidence>
<feature type="coiled-coil region" evidence="10">
    <location>
        <begin position="160"/>
        <end position="234"/>
    </location>
</feature>
<evidence type="ECO:0000256" key="11">
    <source>
        <dbReference type="SAM" id="MobiDB-lite"/>
    </source>
</evidence>
<protein>
    <submittedName>
        <fullName evidence="13">RIB43A-like with coiled-coils protein 2</fullName>
    </submittedName>
</protein>
<name>A0A8B7ZGC7_ACAPL</name>
<keyword evidence="5 10" id="KW-0175">Coiled coil</keyword>
<reference evidence="13" key="1">
    <citation type="submission" date="2025-08" db="UniProtKB">
        <authorList>
            <consortium name="RefSeq"/>
        </authorList>
    </citation>
    <scope>IDENTIFICATION</scope>
</reference>
<dbReference type="KEGG" id="aplc:110986472"/>
<dbReference type="Proteomes" id="UP000694845">
    <property type="component" value="Unplaced"/>
</dbReference>
<accession>A0A8B7ZGC7</accession>
<dbReference type="GeneID" id="110986472"/>
<proteinExistence type="inferred from homology"/>
<keyword evidence="4" id="KW-0282">Flagellum</keyword>
<evidence type="ECO:0000256" key="5">
    <source>
        <dbReference type="ARBA" id="ARBA00023054"/>
    </source>
</evidence>
<dbReference type="Pfam" id="PF05914">
    <property type="entry name" value="RIB43A"/>
    <property type="match status" value="1"/>
</dbReference>
<dbReference type="InterPro" id="IPR008805">
    <property type="entry name" value="RIB43A"/>
</dbReference>
<feature type="compositionally biased region" description="Basic and acidic residues" evidence="11">
    <location>
        <begin position="105"/>
        <end position="133"/>
    </location>
</feature>
<sequence length="379" mass="45082">MYKLDLPIDLKEAAAIERRRNQELERQNRIFNAKVRTIGIDVQALKEQVHDRGLQEQREQQRHEAFASDLIRNDKIAELLTRRREQDVRNLNKALNEFRALHQQPDSRREWDLNDPDGKKKDKPARVSDDDPRCGISGAQKFDGEDLNSKARQKLMQEQMREWTRRQAEEKKRHKDLQREADRLYDLHRREADERAMALAKMEEECQRAINETVKDYNQALADEQAEKARLAKQQELDDNFTEMVNHINGDMLTENPDVAESAFGPHRVITDRWKGMSPEQLAEIRRIQELQRQEKKRIQEDEVERDREWERQRLFDARSGLLMEREADRVRKGLEKEQVAANTRLAAEQKSNQEYIDNEVYTNRPTAAYFQQWNKTSR</sequence>
<dbReference type="PANTHER" id="PTHR14517:SF6">
    <property type="entry name" value="RE41410P"/>
    <property type="match status" value="1"/>
</dbReference>
<dbReference type="RefSeq" id="XP_022104047.1">
    <property type="nucleotide sequence ID" value="XM_022248355.1"/>
</dbReference>
<evidence type="ECO:0000256" key="9">
    <source>
        <dbReference type="ARBA" id="ARBA00046435"/>
    </source>
</evidence>
<keyword evidence="7" id="KW-0206">Cytoskeleton</keyword>
<organism evidence="12 13">
    <name type="scientific">Acanthaster planci</name>
    <name type="common">Crown-of-thorns starfish</name>
    <dbReference type="NCBI Taxonomy" id="133434"/>
    <lineage>
        <taxon>Eukaryota</taxon>
        <taxon>Metazoa</taxon>
        <taxon>Echinodermata</taxon>
        <taxon>Eleutherozoa</taxon>
        <taxon>Asterozoa</taxon>
        <taxon>Asteroidea</taxon>
        <taxon>Valvatacea</taxon>
        <taxon>Valvatida</taxon>
        <taxon>Acanthasteridae</taxon>
        <taxon>Acanthaster</taxon>
    </lineage>
</organism>
<dbReference type="AlphaFoldDB" id="A0A8B7ZGC7"/>
<evidence type="ECO:0000256" key="4">
    <source>
        <dbReference type="ARBA" id="ARBA00022846"/>
    </source>
</evidence>
<feature type="region of interest" description="Disordered" evidence="11">
    <location>
        <begin position="101"/>
        <end position="148"/>
    </location>
</feature>
<comment type="similarity">
    <text evidence="2">Belongs to the RIB43A family.</text>
</comment>
<dbReference type="OrthoDB" id="429119at2759"/>
<evidence type="ECO:0000256" key="3">
    <source>
        <dbReference type="ARBA" id="ARBA00022490"/>
    </source>
</evidence>
<comment type="subunit">
    <text evidence="9">Microtubule inner protein component of sperm flagellar doublet microtubules.</text>
</comment>
<gene>
    <name evidence="13" type="primary">LOC110986472</name>
</gene>
<evidence type="ECO:0000256" key="10">
    <source>
        <dbReference type="SAM" id="Coils"/>
    </source>
</evidence>
<evidence type="ECO:0000313" key="12">
    <source>
        <dbReference type="Proteomes" id="UP000694845"/>
    </source>
</evidence>
<evidence type="ECO:0000256" key="1">
    <source>
        <dbReference type="ARBA" id="ARBA00004611"/>
    </source>
</evidence>
<keyword evidence="8" id="KW-0966">Cell projection</keyword>
<dbReference type="CTD" id="26150"/>
<evidence type="ECO:0000256" key="6">
    <source>
        <dbReference type="ARBA" id="ARBA00023069"/>
    </source>
</evidence>